<dbReference type="AlphaFoldDB" id="A0A9Q0GPB5"/>
<dbReference type="InterPro" id="IPR005162">
    <property type="entry name" value="Retrotrans_gag_dom"/>
</dbReference>
<gene>
    <name evidence="2" type="ORF">NE237_008268</name>
</gene>
<name>A0A9Q0GPB5_9MAGN</name>
<feature type="domain" description="Retrotransposon gag" evidence="1">
    <location>
        <begin position="19"/>
        <end position="114"/>
    </location>
</feature>
<dbReference type="EMBL" id="JAMYWD010002124">
    <property type="protein sequence ID" value="KAJ4938744.1"/>
    <property type="molecule type" value="Genomic_DNA"/>
</dbReference>
<accession>A0A9Q0GPB5</accession>
<sequence>MERNFLMMTIMEEEKVLCATFMLKGDTHHWWKSTKAYLLTKHALLTWAIYKEAFFEKYFPRSFRDSMEKEFLSLYQGQMSVDAYQQRYEELFFFAPLSMQEEETKTHRFVTGLRGNIREHVLGIEKRIYNESVQIARVIESYQKESYFTHNRGIKRPAGNSYNGGNNRTYKPFHSQNFTDATKTTSAAQPQTKPNSEALKCFNCNQSRHMAREFPKPKKQFHQGRVYAVTSEDAAASPDVVTGMIETF</sequence>
<comment type="caution">
    <text evidence="2">The sequence shown here is derived from an EMBL/GenBank/DDBJ whole genome shotgun (WGS) entry which is preliminary data.</text>
</comment>
<proteinExistence type="predicted"/>
<protein>
    <recommendedName>
        <fullName evidence="1">Retrotransposon gag domain-containing protein</fullName>
    </recommendedName>
</protein>
<keyword evidence="3" id="KW-1185">Reference proteome</keyword>
<dbReference type="Pfam" id="PF03732">
    <property type="entry name" value="Retrotrans_gag"/>
    <property type="match status" value="1"/>
</dbReference>
<reference evidence="2" key="1">
    <citation type="journal article" date="2023" name="Plant J.">
        <title>The genome of the king protea, Protea cynaroides.</title>
        <authorList>
            <person name="Chang J."/>
            <person name="Duong T.A."/>
            <person name="Schoeman C."/>
            <person name="Ma X."/>
            <person name="Roodt D."/>
            <person name="Barker N."/>
            <person name="Li Z."/>
            <person name="Van de Peer Y."/>
            <person name="Mizrachi E."/>
        </authorList>
    </citation>
    <scope>NUCLEOTIDE SEQUENCE</scope>
    <source>
        <tissue evidence="2">Young leaves</tissue>
    </source>
</reference>
<evidence type="ECO:0000313" key="3">
    <source>
        <dbReference type="Proteomes" id="UP001141806"/>
    </source>
</evidence>
<dbReference type="OrthoDB" id="2272416at2759"/>
<dbReference type="Proteomes" id="UP001141806">
    <property type="component" value="Unassembled WGS sequence"/>
</dbReference>
<evidence type="ECO:0000259" key="1">
    <source>
        <dbReference type="Pfam" id="PF03732"/>
    </source>
</evidence>
<evidence type="ECO:0000313" key="2">
    <source>
        <dbReference type="EMBL" id="KAJ4938744.1"/>
    </source>
</evidence>
<organism evidence="2 3">
    <name type="scientific">Protea cynaroides</name>
    <dbReference type="NCBI Taxonomy" id="273540"/>
    <lineage>
        <taxon>Eukaryota</taxon>
        <taxon>Viridiplantae</taxon>
        <taxon>Streptophyta</taxon>
        <taxon>Embryophyta</taxon>
        <taxon>Tracheophyta</taxon>
        <taxon>Spermatophyta</taxon>
        <taxon>Magnoliopsida</taxon>
        <taxon>Proteales</taxon>
        <taxon>Proteaceae</taxon>
        <taxon>Protea</taxon>
    </lineage>
</organism>